<sequence>MTTHFGRTELPPAQEAALRRAIRFEWYTLAFLAVAITLVFLVMGSSQAMKAAWIEDLLSLAPPIAFLLAVRIVNKRPTEKYPYGFHRSVGVAHLVAGVALFAMGAFLIVDSLTGLVSGEQPPIGTIVLFGQPIWLGWLMMAVMALTIPLPIYFGRVKMKLARELHDKVLYADADMNKADWMTAAGSIVGVAGIGIGLWWADAAAALFIAGSILWDGMKNLRAAITDLMDTRATTFDDDEPHPVAQKVDAYLRGLPWTSEVGSRVRDQGHVFHVEAFIVPQPDESPTLRQLMAARDRCIDIDWKVQDIVLVPIDELPEEVGGSRDVRQSERNVSARRGPGEHLGITIAD</sequence>
<dbReference type="InterPro" id="IPR050291">
    <property type="entry name" value="CDF_Transporter"/>
</dbReference>
<keyword evidence="5 7" id="KW-0472">Membrane</keyword>
<dbReference type="SUPFAM" id="SSF161111">
    <property type="entry name" value="Cation efflux protein transmembrane domain-like"/>
    <property type="match status" value="1"/>
</dbReference>
<keyword evidence="10" id="KW-1185">Reference proteome</keyword>
<evidence type="ECO:0000256" key="2">
    <source>
        <dbReference type="ARBA" id="ARBA00022448"/>
    </source>
</evidence>
<feature type="transmembrane region" description="Helical" evidence="7">
    <location>
        <begin position="187"/>
        <end position="214"/>
    </location>
</feature>
<evidence type="ECO:0000256" key="1">
    <source>
        <dbReference type="ARBA" id="ARBA00004141"/>
    </source>
</evidence>
<evidence type="ECO:0000256" key="6">
    <source>
        <dbReference type="SAM" id="MobiDB-lite"/>
    </source>
</evidence>
<feature type="transmembrane region" description="Helical" evidence="7">
    <location>
        <begin position="51"/>
        <end position="70"/>
    </location>
</feature>
<gene>
    <name evidence="9" type="ORF">GCM10009786_04330</name>
</gene>
<dbReference type="InterPro" id="IPR027469">
    <property type="entry name" value="Cation_efflux_TMD_sf"/>
</dbReference>
<reference evidence="9 10" key="1">
    <citation type="journal article" date="2019" name="Int. J. Syst. Evol. Microbiol.">
        <title>The Global Catalogue of Microorganisms (GCM) 10K type strain sequencing project: providing services to taxonomists for standard genome sequencing and annotation.</title>
        <authorList>
            <consortium name="The Broad Institute Genomics Platform"/>
            <consortium name="The Broad Institute Genome Sequencing Center for Infectious Disease"/>
            <person name="Wu L."/>
            <person name="Ma J."/>
        </authorList>
    </citation>
    <scope>NUCLEOTIDE SEQUENCE [LARGE SCALE GENOMIC DNA]</scope>
    <source>
        <strain evidence="9 10">JCM 14919</strain>
    </source>
</reference>
<keyword evidence="4 7" id="KW-1133">Transmembrane helix</keyword>
<evidence type="ECO:0000256" key="7">
    <source>
        <dbReference type="SAM" id="Phobius"/>
    </source>
</evidence>
<evidence type="ECO:0000259" key="8">
    <source>
        <dbReference type="Pfam" id="PF01545"/>
    </source>
</evidence>
<dbReference type="Pfam" id="PF01545">
    <property type="entry name" value="Cation_efflux"/>
    <property type="match status" value="1"/>
</dbReference>
<dbReference type="InterPro" id="IPR058533">
    <property type="entry name" value="Cation_efflux_TM"/>
</dbReference>
<feature type="region of interest" description="Disordered" evidence="6">
    <location>
        <begin position="320"/>
        <end position="348"/>
    </location>
</feature>
<feature type="domain" description="Cation efflux protein transmembrane" evidence="8">
    <location>
        <begin position="29"/>
        <end position="228"/>
    </location>
</feature>
<keyword evidence="3 7" id="KW-0812">Transmembrane</keyword>
<dbReference type="EMBL" id="BAAAOP010000003">
    <property type="protein sequence ID" value="GAA2185918.1"/>
    <property type="molecule type" value="Genomic_DNA"/>
</dbReference>
<feature type="transmembrane region" description="Helical" evidence="7">
    <location>
        <begin position="133"/>
        <end position="153"/>
    </location>
</feature>
<protein>
    <submittedName>
        <fullName evidence="9">Cation transporter</fullName>
    </submittedName>
</protein>
<evidence type="ECO:0000313" key="9">
    <source>
        <dbReference type="EMBL" id="GAA2185918.1"/>
    </source>
</evidence>
<proteinExistence type="predicted"/>
<evidence type="ECO:0000256" key="5">
    <source>
        <dbReference type="ARBA" id="ARBA00023136"/>
    </source>
</evidence>
<name>A0ABN3B4B3_9MICO</name>
<feature type="compositionally biased region" description="Basic and acidic residues" evidence="6">
    <location>
        <begin position="320"/>
        <end position="329"/>
    </location>
</feature>
<organism evidence="9 10">
    <name type="scientific">Leucobacter alluvii</name>
    <dbReference type="NCBI Taxonomy" id="340321"/>
    <lineage>
        <taxon>Bacteria</taxon>
        <taxon>Bacillati</taxon>
        <taxon>Actinomycetota</taxon>
        <taxon>Actinomycetes</taxon>
        <taxon>Micrococcales</taxon>
        <taxon>Microbacteriaceae</taxon>
        <taxon>Leucobacter</taxon>
    </lineage>
</organism>
<dbReference type="RefSeq" id="WP_346057219.1">
    <property type="nucleotide sequence ID" value="NZ_BAAAOP010000003.1"/>
</dbReference>
<comment type="caution">
    <text evidence="9">The sequence shown here is derived from an EMBL/GenBank/DDBJ whole genome shotgun (WGS) entry which is preliminary data.</text>
</comment>
<evidence type="ECO:0000256" key="4">
    <source>
        <dbReference type="ARBA" id="ARBA00022989"/>
    </source>
</evidence>
<feature type="transmembrane region" description="Helical" evidence="7">
    <location>
        <begin position="91"/>
        <end position="113"/>
    </location>
</feature>
<evidence type="ECO:0000256" key="3">
    <source>
        <dbReference type="ARBA" id="ARBA00022692"/>
    </source>
</evidence>
<dbReference type="PANTHER" id="PTHR43840">
    <property type="entry name" value="MITOCHONDRIAL METAL TRANSPORTER 1-RELATED"/>
    <property type="match status" value="1"/>
</dbReference>
<dbReference type="Gene3D" id="1.20.1510.10">
    <property type="entry name" value="Cation efflux protein transmembrane domain"/>
    <property type="match status" value="1"/>
</dbReference>
<feature type="transmembrane region" description="Helical" evidence="7">
    <location>
        <begin position="26"/>
        <end position="45"/>
    </location>
</feature>
<evidence type="ECO:0000313" key="10">
    <source>
        <dbReference type="Proteomes" id="UP001501084"/>
    </source>
</evidence>
<dbReference type="Proteomes" id="UP001501084">
    <property type="component" value="Unassembled WGS sequence"/>
</dbReference>
<accession>A0ABN3B4B3</accession>
<comment type="subcellular location">
    <subcellularLocation>
        <location evidence="1">Membrane</location>
        <topology evidence="1">Multi-pass membrane protein</topology>
    </subcellularLocation>
</comment>
<keyword evidence="2" id="KW-0813">Transport</keyword>
<dbReference type="PANTHER" id="PTHR43840:SF15">
    <property type="entry name" value="MITOCHONDRIAL METAL TRANSPORTER 1-RELATED"/>
    <property type="match status" value="1"/>
</dbReference>